<dbReference type="PANTHER" id="PTHR40861:SF1">
    <property type="entry name" value="PHOSPHATIDATE PHOSPHATASE APP1 CATALYTIC DOMAIN-CONTAINING PROTEIN"/>
    <property type="match status" value="1"/>
</dbReference>
<sequence length="320" mass="35140">MKTIALFLLISGSNNVVGGFVLDQRSIVPSQRRDYHSTTATTTSRLWASFFASEATDPVRMTESLFTQVISDVDDTLKSSGGVNIGGVALGGIDVQYARGVMYPGVEEFMLQISLCTRKDPTSPPPKIAILTARAEEFKAALELKESSSLAKAFRRAGEAEGIPKWGLGPVLYGSVAEWIVQERKGLRKFTNFERLLQQDPSGRIMKYVYVGDTGELDQEAGETMLRDYAPFVKAVFLHCVSGEIGPVYVPPPKFINGRPLVFFRTYVGAAAAAVQLGLMTPLGLQKVIHSARDRLSSEPPESDKWTDLLQDIQTAKRFL</sequence>
<evidence type="ECO:0000256" key="1">
    <source>
        <dbReference type="SAM" id="SignalP"/>
    </source>
</evidence>
<dbReference type="PANTHER" id="PTHR40861">
    <property type="entry name" value="DUF2183 DOMAIN-CONTAINING PROTEIN"/>
    <property type="match status" value="1"/>
</dbReference>
<gene>
    <name evidence="2" type="ORF">ACOF00016_LOCUS17899</name>
</gene>
<dbReference type="AlphaFoldDB" id="A0A7S3P938"/>
<protein>
    <submittedName>
        <fullName evidence="2">Uncharacterized protein</fullName>
    </submittedName>
</protein>
<proteinExistence type="predicted"/>
<organism evidence="2">
    <name type="scientific">Amphora coffeiformis</name>
    <dbReference type="NCBI Taxonomy" id="265554"/>
    <lineage>
        <taxon>Eukaryota</taxon>
        <taxon>Sar</taxon>
        <taxon>Stramenopiles</taxon>
        <taxon>Ochrophyta</taxon>
        <taxon>Bacillariophyta</taxon>
        <taxon>Bacillariophyceae</taxon>
        <taxon>Bacillariophycidae</taxon>
        <taxon>Thalassiophysales</taxon>
        <taxon>Catenulaceae</taxon>
        <taxon>Amphora</taxon>
    </lineage>
</organism>
<reference evidence="2" key="1">
    <citation type="submission" date="2021-01" db="EMBL/GenBank/DDBJ databases">
        <authorList>
            <person name="Corre E."/>
            <person name="Pelletier E."/>
            <person name="Niang G."/>
            <person name="Scheremetjew M."/>
            <person name="Finn R."/>
            <person name="Kale V."/>
            <person name="Holt S."/>
            <person name="Cochrane G."/>
            <person name="Meng A."/>
            <person name="Brown T."/>
            <person name="Cohen L."/>
        </authorList>
    </citation>
    <scope>NUCLEOTIDE SEQUENCE</scope>
    <source>
        <strain evidence="2">CCMP127</strain>
    </source>
</reference>
<evidence type="ECO:0000313" key="2">
    <source>
        <dbReference type="EMBL" id="CAE0421254.1"/>
    </source>
</evidence>
<feature type="signal peptide" evidence="1">
    <location>
        <begin position="1"/>
        <end position="19"/>
    </location>
</feature>
<keyword evidence="1" id="KW-0732">Signal</keyword>
<name>A0A7S3P938_9STRA</name>
<accession>A0A7S3P938</accession>
<dbReference type="EMBL" id="HBIM01024160">
    <property type="protein sequence ID" value="CAE0421254.1"/>
    <property type="molecule type" value="Transcribed_RNA"/>
</dbReference>
<feature type="chain" id="PRO_5031002366" evidence="1">
    <location>
        <begin position="20"/>
        <end position="320"/>
    </location>
</feature>